<accession>A0A5C4LIF5</accession>
<dbReference type="Proteomes" id="UP000305267">
    <property type="component" value="Unassembled WGS sequence"/>
</dbReference>
<name>A0A5C4LIF5_9HYPH</name>
<keyword evidence="2" id="KW-1185">Reference proteome</keyword>
<evidence type="ECO:0000313" key="1">
    <source>
        <dbReference type="EMBL" id="TNC14103.1"/>
    </source>
</evidence>
<gene>
    <name evidence="1" type="ORF">FF100_07915</name>
</gene>
<organism evidence="1 2">
    <name type="scientific">Methylobacterium terricola</name>
    <dbReference type="NCBI Taxonomy" id="2583531"/>
    <lineage>
        <taxon>Bacteria</taxon>
        <taxon>Pseudomonadati</taxon>
        <taxon>Pseudomonadota</taxon>
        <taxon>Alphaproteobacteria</taxon>
        <taxon>Hyphomicrobiales</taxon>
        <taxon>Methylobacteriaceae</taxon>
        <taxon>Methylobacterium</taxon>
    </lineage>
</organism>
<comment type="caution">
    <text evidence="1">The sequence shown here is derived from an EMBL/GenBank/DDBJ whole genome shotgun (WGS) entry which is preliminary data.</text>
</comment>
<dbReference type="RefSeq" id="WP_171070085.1">
    <property type="nucleotide sequence ID" value="NZ_VDDA01000003.1"/>
</dbReference>
<dbReference type="AlphaFoldDB" id="A0A5C4LIF5"/>
<sequence>MGKMSWMMQISWEHDMAIATPKDAPLDGQHVVKEGLDDLLFRSDDLAGGSAVDIQDPLPVYGLMLDDIKDKTFLDKAHLVGWRYIIANSDHSSFADVRTERGSSEFVSLASSAAGSRLIDAAELARSIADKFPHDCEARILDIPALKLSGIWLTLSPPAFVTYIDGWRPSSEPSTFTGPHFIDEVLHRAEHVRAEMPSTTYEDHQGRRAQ</sequence>
<protein>
    <submittedName>
        <fullName evidence="1">Uncharacterized protein</fullName>
    </submittedName>
</protein>
<dbReference type="EMBL" id="VDDA01000003">
    <property type="protein sequence ID" value="TNC14103.1"/>
    <property type="molecule type" value="Genomic_DNA"/>
</dbReference>
<reference evidence="1 2" key="1">
    <citation type="submission" date="2019-06" db="EMBL/GenBank/DDBJ databases">
        <title>Genome of Methylobacterium sp. 17Sr1-39.</title>
        <authorList>
            <person name="Seo T."/>
        </authorList>
    </citation>
    <scope>NUCLEOTIDE SEQUENCE [LARGE SCALE GENOMIC DNA]</scope>
    <source>
        <strain evidence="1 2">17Sr1-39</strain>
    </source>
</reference>
<evidence type="ECO:0000313" key="2">
    <source>
        <dbReference type="Proteomes" id="UP000305267"/>
    </source>
</evidence>
<proteinExistence type="predicted"/>